<protein>
    <recommendedName>
        <fullName evidence="1">DUF5641 domain-containing protein</fullName>
    </recommendedName>
</protein>
<dbReference type="AlphaFoldDB" id="A0A8K0C8M8"/>
<gene>
    <name evidence="2" type="ORF">ILUMI_24709</name>
</gene>
<evidence type="ECO:0000313" key="2">
    <source>
        <dbReference type="EMBL" id="KAF2881464.1"/>
    </source>
</evidence>
<dbReference type="InterPro" id="IPR040676">
    <property type="entry name" value="DUF5641"/>
</dbReference>
<dbReference type="EMBL" id="VTPC01090737">
    <property type="protein sequence ID" value="KAF2881464.1"/>
    <property type="molecule type" value="Genomic_DNA"/>
</dbReference>
<dbReference type="Proteomes" id="UP000801492">
    <property type="component" value="Unassembled WGS sequence"/>
</dbReference>
<comment type="caution">
    <text evidence="2">The sequence shown here is derived from an EMBL/GenBank/DDBJ whole genome shotgun (WGS) entry which is preliminary data.</text>
</comment>
<accession>A0A8K0C8M8</accession>
<sequence>MVLIKEDHLPPGQWRLGQILQVHPGADEVVRVVTKKCATGEVKRVINKLCLLPLSSDQTTQYRHWINKRHL</sequence>
<reference evidence="2" key="1">
    <citation type="submission" date="2019-08" db="EMBL/GenBank/DDBJ databases">
        <title>The genome of the North American firefly Photinus pyralis.</title>
        <authorList>
            <consortium name="Photinus pyralis genome working group"/>
            <person name="Fallon T.R."/>
            <person name="Sander Lower S.E."/>
            <person name="Weng J.-K."/>
        </authorList>
    </citation>
    <scope>NUCLEOTIDE SEQUENCE</scope>
    <source>
        <strain evidence="2">TRF0915ILg1</strain>
        <tissue evidence="2">Whole body</tissue>
    </source>
</reference>
<dbReference type="Pfam" id="PF18701">
    <property type="entry name" value="DUF5641"/>
    <property type="match status" value="1"/>
</dbReference>
<evidence type="ECO:0000259" key="1">
    <source>
        <dbReference type="Pfam" id="PF18701"/>
    </source>
</evidence>
<proteinExistence type="predicted"/>
<dbReference type="OrthoDB" id="6760226at2759"/>
<keyword evidence="3" id="KW-1185">Reference proteome</keyword>
<feature type="domain" description="DUF5641" evidence="1">
    <location>
        <begin position="1"/>
        <end position="52"/>
    </location>
</feature>
<name>A0A8K0C8M8_IGNLU</name>
<organism evidence="2 3">
    <name type="scientific">Ignelater luminosus</name>
    <name type="common">Cucubano</name>
    <name type="synonym">Pyrophorus luminosus</name>
    <dbReference type="NCBI Taxonomy" id="2038154"/>
    <lineage>
        <taxon>Eukaryota</taxon>
        <taxon>Metazoa</taxon>
        <taxon>Ecdysozoa</taxon>
        <taxon>Arthropoda</taxon>
        <taxon>Hexapoda</taxon>
        <taxon>Insecta</taxon>
        <taxon>Pterygota</taxon>
        <taxon>Neoptera</taxon>
        <taxon>Endopterygota</taxon>
        <taxon>Coleoptera</taxon>
        <taxon>Polyphaga</taxon>
        <taxon>Elateriformia</taxon>
        <taxon>Elateroidea</taxon>
        <taxon>Elateridae</taxon>
        <taxon>Agrypninae</taxon>
        <taxon>Pyrophorini</taxon>
        <taxon>Ignelater</taxon>
    </lineage>
</organism>
<evidence type="ECO:0000313" key="3">
    <source>
        <dbReference type="Proteomes" id="UP000801492"/>
    </source>
</evidence>